<comment type="function">
    <text evidence="7">Key enzyme in folate metabolism. Catalyzes an essential reaction for de novo glycine and purine synthesis, and for DNA precursor synthesis.</text>
</comment>
<dbReference type="AlphaFoldDB" id="A0A3G8JI31"/>
<dbReference type="InterPro" id="IPR001796">
    <property type="entry name" value="DHFR_dom"/>
</dbReference>
<comment type="pathway">
    <text evidence="1 7">Cofactor biosynthesis; tetrahydrofolate biosynthesis; 5,6,7,8-tetrahydrofolate from 7,8-dihydrofolate: step 1/1.</text>
</comment>
<protein>
    <recommendedName>
        <fullName evidence="3 7">Dihydrofolate reductase</fullName>
        <ecNumber evidence="3 7">1.5.1.3</ecNumber>
    </recommendedName>
</protein>
<dbReference type="EC" id="1.5.1.3" evidence="3 7"/>
<reference evidence="10 11" key="1">
    <citation type="submission" date="2018-11" db="EMBL/GenBank/DDBJ databases">
        <title>Gordonia insulae sp. nov., isolated from an island soil.</title>
        <authorList>
            <person name="Kim Y.S."/>
            <person name="Kim S.B."/>
        </authorList>
    </citation>
    <scope>NUCLEOTIDE SEQUENCE [LARGE SCALE GENOMIC DNA]</scope>
    <source>
        <strain evidence="10 11">MMS17-SY073</strain>
    </source>
</reference>
<name>A0A3G8JI31_9ACTN</name>
<dbReference type="PROSITE" id="PS00075">
    <property type="entry name" value="DHFR_1"/>
    <property type="match status" value="1"/>
</dbReference>
<keyword evidence="4 7" id="KW-0554">One-carbon metabolism</keyword>
<dbReference type="KEGG" id="gom:D7316_00699"/>
<dbReference type="PROSITE" id="PS51330">
    <property type="entry name" value="DHFR_2"/>
    <property type="match status" value="1"/>
</dbReference>
<evidence type="ECO:0000256" key="4">
    <source>
        <dbReference type="ARBA" id="ARBA00022563"/>
    </source>
</evidence>
<dbReference type="Pfam" id="PF00186">
    <property type="entry name" value="DHFR_1"/>
    <property type="match status" value="1"/>
</dbReference>
<dbReference type="EMBL" id="CP033972">
    <property type="protein sequence ID" value="AZG44119.1"/>
    <property type="molecule type" value="Genomic_DNA"/>
</dbReference>
<gene>
    <name evidence="10" type="primary">folA_1</name>
    <name evidence="10" type="ORF">D7316_00699</name>
</gene>
<dbReference type="GO" id="GO:0050661">
    <property type="term" value="F:NADP binding"/>
    <property type="evidence" value="ECO:0007669"/>
    <property type="project" value="InterPro"/>
</dbReference>
<dbReference type="GO" id="GO:0004146">
    <property type="term" value="F:dihydrofolate reductase activity"/>
    <property type="evidence" value="ECO:0007669"/>
    <property type="project" value="UniProtKB-EC"/>
</dbReference>
<evidence type="ECO:0000313" key="10">
    <source>
        <dbReference type="EMBL" id="AZG44119.1"/>
    </source>
</evidence>
<dbReference type="GO" id="GO:0005829">
    <property type="term" value="C:cytosol"/>
    <property type="evidence" value="ECO:0007669"/>
    <property type="project" value="TreeGrafter"/>
</dbReference>
<dbReference type="InterPro" id="IPR012259">
    <property type="entry name" value="DHFR"/>
</dbReference>
<dbReference type="OrthoDB" id="9804315at2"/>
<dbReference type="InterPro" id="IPR024072">
    <property type="entry name" value="DHFR-like_dom_sf"/>
</dbReference>
<dbReference type="Gene3D" id="3.40.430.10">
    <property type="entry name" value="Dihydrofolate Reductase, subunit A"/>
    <property type="match status" value="1"/>
</dbReference>
<keyword evidence="5 7" id="KW-0521">NADP</keyword>
<dbReference type="GO" id="GO:0006730">
    <property type="term" value="P:one-carbon metabolic process"/>
    <property type="evidence" value="ECO:0007669"/>
    <property type="project" value="UniProtKB-KW"/>
</dbReference>
<evidence type="ECO:0000256" key="2">
    <source>
        <dbReference type="ARBA" id="ARBA00009539"/>
    </source>
</evidence>
<evidence type="ECO:0000256" key="1">
    <source>
        <dbReference type="ARBA" id="ARBA00004903"/>
    </source>
</evidence>
<evidence type="ECO:0000313" key="11">
    <source>
        <dbReference type="Proteomes" id="UP000271469"/>
    </source>
</evidence>
<dbReference type="RefSeq" id="WP_124707048.1">
    <property type="nucleotide sequence ID" value="NZ_CP033972.1"/>
</dbReference>
<evidence type="ECO:0000259" key="9">
    <source>
        <dbReference type="PROSITE" id="PS51330"/>
    </source>
</evidence>
<dbReference type="PIRSF" id="PIRSF000194">
    <property type="entry name" value="DHFR"/>
    <property type="match status" value="1"/>
</dbReference>
<accession>A0A3G8JI31</accession>
<evidence type="ECO:0000256" key="6">
    <source>
        <dbReference type="ARBA" id="ARBA00023002"/>
    </source>
</evidence>
<keyword evidence="11" id="KW-1185">Reference proteome</keyword>
<dbReference type="GO" id="GO:0046654">
    <property type="term" value="P:tetrahydrofolate biosynthetic process"/>
    <property type="evidence" value="ECO:0007669"/>
    <property type="project" value="UniProtKB-UniPathway"/>
</dbReference>
<proteinExistence type="inferred from homology"/>
<dbReference type="InterPro" id="IPR017925">
    <property type="entry name" value="DHFR_CS"/>
</dbReference>
<dbReference type="CDD" id="cd00209">
    <property type="entry name" value="DHFR"/>
    <property type="match status" value="1"/>
</dbReference>
<dbReference type="SUPFAM" id="SSF53597">
    <property type="entry name" value="Dihydrofolate reductase-like"/>
    <property type="match status" value="1"/>
</dbReference>
<dbReference type="GO" id="GO:0046655">
    <property type="term" value="P:folic acid metabolic process"/>
    <property type="evidence" value="ECO:0007669"/>
    <property type="project" value="TreeGrafter"/>
</dbReference>
<dbReference type="UniPathway" id="UPA00077">
    <property type="reaction ID" value="UER00158"/>
</dbReference>
<organism evidence="10 11">
    <name type="scientific">Gordonia insulae</name>
    <dbReference type="NCBI Taxonomy" id="2420509"/>
    <lineage>
        <taxon>Bacteria</taxon>
        <taxon>Bacillati</taxon>
        <taxon>Actinomycetota</taxon>
        <taxon>Actinomycetes</taxon>
        <taxon>Mycobacteriales</taxon>
        <taxon>Gordoniaceae</taxon>
        <taxon>Gordonia</taxon>
    </lineage>
</organism>
<evidence type="ECO:0000256" key="8">
    <source>
        <dbReference type="RuleBase" id="RU004474"/>
    </source>
</evidence>
<evidence type="ECO:0000256" key="5">
    <source>
        <dbReference type="ARBA" id="ARBA00022857"/>
    </source>
</evidence>
<evidence type="ECO:0000256" key="7">
    <source>
        <dbReference type="PIRNR" id="PIRNR000194"/>
    </source>
</evidence>
<keyword evidence="6 7" id="KW-0560">Oxidoreductase</keyword>
<dbReference type="GO" id="GO:0046452">
    <property type="term" value="P:dihydrofolate metabolic process"/>
    <property type="evidence" value="ECO:0007669"/>
    <property type="project" value="TreeGrafter"/>
</dbReference>
<dbReference type="PANTHER" id="PTHR48069:SF3">
    <property type="entry name" value="DIHYDROFOLATE REDUCTASE"/>
    <property type="match status" value="1"/>
</dbReference>
<evidence type="ECO:0000256" key="3">
    <source>
        <dbReference type="ARBA" id="ARBA00012856"/>
    </source>
</evidence>
<dbReference type="PANTHER" id="PTHR48069">
    <property type="entry name" value="DIHYDROFOLATE REDUCTASE"/>
    <property type="match status" value="1"/>
</dbReference>
<comment type="catalytic activity">
    <reaction evidence="7">
        <text>(6S)-5,6,7,8-tetrahydrofolate + NADP(+) = 7,8-dihydrofolate + NADPH + H(+)</text>
        <dbReference type="Rhea" id="RHEA:15009"/>
        <dbReference type="ChEBI" id="CHEBI:15378"/>
        <dbReference type="ChEBI" id="CHEBI:57451"/>
        <dbReference type="ChEBI" id="CHEBI:57453"/>
        <dbReference type="ChEBI" id="CHEBI:57783"/>
        <dbReference type="ChEBI" id="CHEBI:58349"/>
        <dbReference type="EC" id="1.5.1.3"/>
    </reaction>
</comment>
<feature type="domain" description="DHFR" evidence="9">
    <location>
        <begin position="4"/>
        <end position="163"/>
    </location>
</feature>
<dbReference type="Proteomes" id="UP000271469">
    <property type="component" value="Chromosome"/>
</dbReference>
<dbReference type="PRINTS" id="PR00070">
    <property type="entry name" value="DHFR"/>
</dbReference>
<sequence length="174" mass="19115">MATSVTLLWAQDRVGAIGRANTIPWRVPEDMRRFRELTGSDPVVMGRRTWESLPDRVRPLPGRRNVVITRSTSFTAAGADVVHTIDEALSAVDGPVTVIGGGQIYEVSMTLATHLRITEIDMLVDGADAFAPEIDPYAWDVDAAGDWQTSTTGVRYRYVDYLRHGDALSGRRGA</sequence>
<comment type="similarity">
    <text evidence="2 7 8">Belongs to the dihydrofolate reductase family.</text>
</comment>